<keyword evidence="6" id="KW-0288">FMN</keyword>
<evidence type="ECO:0000256" key="6">
    <source>
        <dbReference type="ARBA" id="ARBA00022643"/>
    </source>
</evidence>
<keyword evidence="12" id="KW-0314">Glutamate biosynthesis</keyword>
<dbReference type="Pfam" id="PF00310">
    <property type="entry name" value="GATase_2"/>
    <property type="match status" value="1"/>
</dbReference>
<reference evidence="16 17" key="1">
    <citation type="journal article" date="2019" name="Int. J. Syst. Evol. Microbiol.">
        <title>The Global Catalogue of Microorganisms (GCM) 10K type strain sequencing project: providing services to taxonomists for standard genome sequencing and annotation.</title>
        <authorList>
            <consortium name="The Broad Institute Genomics Platform"/>
            <consortium name="The Broad Institute Genome Sequencing Center for Infectious Disease"/>
            <person name="Wu L."/>
            <person name="Ma J."/>
        </authorList>
    </citation>
    <scope>NUCLEOTIDE SEQUENCE [LARGE SCALE GENOMIC DNA]</scope>
    <source>
        <strain evidence="16 17">JCM 15749</strain>
    </source>
</reference>
<dbReference type="Gene3D" id="3.60.20.10">
    <property type="entry name" value="Glutamine Phosphoribosylpyrophosphate, subunit 1, domain 1"/>
    <property type="match status" value="1"/>
</dbReference>
<comment type="caution">
    <text evidence="16">The sequence shown here is derived from an EMBL/GenBank/DDBJ whole genome shotgun (WGS) entry which is preliminary data.</text>
</comment>
<accession>A0ABN2VRZ4</accession>
<keyword evidence="7" id="KW-0479">Metal-binding</keyword>
<dbReference type="InterPro" id="IPR002489">
    <property type="entry name" value="Glu_synth_asu_C"/>
</dbReference>
<keyword evidence="5" id="KW-0285">Flavoprotein</keyword>
<evidence type="ECO:0000256" key="13">
    <source>
        <dbReference type="ARBA" id="ARBA00023291"/>
    </source>
</evidence>
<dbReference type="InterPro" id="IPR050711">
    <property type="entry name" value="ET-N_metabolism_enzyme"/>
</dbReference>
<dbReference type="InterPro" id="IPR017932">
    <property type="entry name" value="GATase_2_dom"/>
</dbReference>
<evidence type="ECO:0000256" key="3">
    <source>
        <dbReference type="ARBA" id="ARBA00009716"/>
    </source>
</evidence>
<keyword evidence="17" id="KW-1185">Reference proteome</keyword>
<dbReference type="Gene3D" id="3.20.20.70">
    <property type="entry name" value="Aldolase class I"/>
    <property type="match status" value="2"/>
</dbReference>
<dbReference type="Gene3D" id="2.160.20.60">
    <property type="entry name" value="Glutamate synthase, alpha subunit, C-terminal domain"/>
    <property type="match status" value="1"/>
</dbReference>
<name>A0ABN2VRZ4_9ACTN</name>
<dbReference type="NCBIfam" id="NF008730">
    <property type="entry name" value="PRK11750.1"/>
    <property type="match status" value="1"/>
</dbReference>
<evidence type="ECO:0000256" key="11">
    <source>
        <dbReference type="ARBA" id="ARBA00023014"/>
    </source>
</evidence>
<keyword evidence="11" id="KW-0411">Iron-sulfur</keyword>
<dbReference type="CDD" id="cd02808">
    <property type="entry name" value="GltS_FMN"/>
    <property type="match status" value="1"/>
</dbReference>
<evidence type="ECO:0000256" key="2">
    <source>
        <dbReference type="ARBA" id="ARBA00001927"/>
    </source>
</evidence>
<evidence type="ECO:0000256" key="7">
    <source>
        <dbReference type="ARBA" id="ARBA00022723"/>
    </source>
</evidence>
<keyword evidence="4" id="KW-0028">Amino-acid biosynthesis</keyword>
<feature type="domain" description="Glutamine amidotransferase type-2" evidence="15">
    <location>
        <begin position="22"/>
        <end position="413"/>
    </location>
</feature>
<proteinExistence type="inferred from homology"/>
<dbReference type="Pfam" id="PF01645">
    <property type="entry name" value="Glu_synthase"/>
    <property type="match status" value="1"/>
</dbReference>
<keyword evidence="8" id="KW-0315">Glutamine amidotransferase</keyword>
<dbReference type="Proteomes" id="UP001501480">
    <property type="component" value="Unassembled WGS sequence"/>
</dbReference>
<evidence type="ECO:0000256" key="9">
    <source>
        <dbReference type="ARBA" id="ARBA00023002"/>
    </source>
</evidence>
<dbReference type="InterPro" id="IPR006982">
    <property type="entry name" value="Glu_synth_centr_N"/>
</dbReference>
<evidence type="ECO:0000313" key="16">
    <source>
        <dbReference type="EMBL" id="GAA2070411.1"/>
    </source>
</evidence>
<comment type="cofactor">
    <cofactor evidence="1">
        <name>FMN</name>
        <dbReference type="ChEBI" id="CHEBI:58210"/>
    </cofactor>
</comment>
<dbReference type="PROSITE" id="PS51278">
    <property type="entry name" value="GATASE_TYPE_2"/>
    <property type="match status" value="1"/>
</dbReference>
<dbReference type="SUPFAM" id="SSF51395">
    <property type="entry name" value="FMN-linked oxidoreductases"/>
    <property type="match status" value="1"/>
</dbReference>
<sequence length="1515" mass="163865">MHFSSQPTAQGLYDPSNEHDACGVAFVATLTGTPSNEIVQHGLTALRNLDHRGAVGGEPDTGDGAGMLMQVPDRFLRAVAQEAAGVELPEAGSYAAGMAFLPVEAEEAAQARADIEALATEEGLEVLAWRDVPVNPDILGSMARGAMPSFALMFVAATGEPRTGIELDRLAYCLRKRAEHEAKVYFPSLSARTLVYKGMLTTEQLDEFFPDLRDERMESALAIVHSRFSTNTFPSWPLAHPFRFVAHNGEINTARGNRNWMRAREATLESDLIPGDLDRLFPIVDPEGSDTASFDEVLELLHLGGRELPHAVMMMIPEAWENDAEMDPARRAFYEFHSNVMEPWDGPACVCFTDGTQIGAVLDRNGLRPGRYWITDDGLVVLASESGVLDLDPATVTRKGRLEPGRMFLLDLDEGRVVEDEEIKGRLAAEQPYDEWLYSGLVRFEDLPDLEHIIHTHASVTRRQQVFGYTEEELRKLIAPIARTGAEAIGSMGTDTPIAAISDRPRTLFDYFSQLFAQVTNPPLDAIREEVVTSLAGTMGPETNLLAPSPASCRMLQLPFPVIDNDELAKIRHLNRDGDMPGFATHVVRGLYDVHGGGAAMAATLEEICADVSAAVADGARIIVLSDRHSNADLAPIPSLLLTGAVHHHMVREKLRSQAGLIVEAGDVREVHHVALLIGYGATAVNPYLALESAEDLAREAVFVTGVEPEQALRNLAYGLGKGVLKVMSKMGVSTVASYTGAQIFECVGLSHEVIDAYFTGTASRLGGVGLDVIAAEVASRHAKAYPTQGIAGRRRTLDVGGEYQWRREGPEHLFDPETVFRLQHSTRTGRYDIFKQYTSRVDDQTERLMTLRGLFSFADGVRPPVPIDEVEPVSEIVKRFSTGAMSYGSISQEAHETLAIAMNRLGGKSNTGEGGEHPDRLYDPERRSSIKQVASGRFGVTSEYLSNADDIQIKMAQGAKPGEGGQLPGPKVYPWVAETRHSTPGVGLISPPPHHDIYSIEDLKQLIHDLKNANPSARVHVKLVSEVGVGTVAAGVSKAKADVVLISGHDGGTGASPLTSLKHAGGPWELGLAETQQTLLLNGLRDRIVVQCDGQLKTGRDVVVAALLGAEEYGFATAPLVVSGCIMMRVCHLDTCPVGVATQNTLLREKYSGKAEYVVNFFEFIAEEVREYLAQLGFRSLDEAIGHVEMLRTREAVDHWKASGLDLSPILYAPELPEGTSLRCTTGQDHGLDVALDAELIEMCAPALESGEPVRAQIGIRNVNRTVGTMLGHELTKRYRGEGLPENTIDLTFLGSAGQSFGAFVPRGITMRLEGDANDYVGKGLSGGRLIVRPPRDAGFEASTQIIAGNVIGFGATSGQIFLRGVVGERFCVRNSGASAVVEGVGDHACEYMTGGRVVVLGPTGRNVAAGMSGGTAWILDLDHSLVNPDMVELRDVKGDAADELLAFVRQHAEETGSDVAEALLQDWDASVVRFTEIMPVNYRKVLEAKEQAEAEGLSDEDTTARMMEVAANG</sequence>
<evidence type="ECO:0000256" key="8">
    <source>
        <dbReference type="ARBA" id="ARBA00022962"/>
    </source>
</evidence>
<dbReference type="PANTHER" id="PTHR11938">
    <property type="entry name" value="FAD NADPH DEHYDROGENASE/OXIDOREDUCTASE"/>
    <property type="match status" value="1"/>
</dbReference>
<dbReference type="PANTHER" id="PTHR11938:SF133">
    <property type="entry name" value="GLUTAMATE SYNTHASE (NADH)"/>
    <property type="match status" value="1"/>
</dbReference>
<comment type="similarity">
    <text evidence="3">Belongs to the glutamate synthase family.</text>
</comment>
<dbReference type="CDD" id="cd00982">
    <property type="entry name" value="gltB_C"/>
    <property type="match status" value="1"/>
</dbReference>
<gene>
    <name evidence="16" type="primary">gltB</name>
    <name evidence="16" type="ORF">GCM10009821_04360</name>
</gene>
<dbReference type="Pfam" id="PF01493">
    <property type="entry name" value="GXGXG"/>
    <property type="match status" value="1"/>
</dbReference>
<evidence type="ECO:0000256" key="14">
    <source>
        <dbReference type="ARBA" id="ARBA00029440"/>
    </source>
</evidence>
<comment type="pathway">
    <text evidence="14">Amino-acid biosynthesis.</text>
</comment>
<organism evidence="16 17">
    <name type="scientific">Aeromicrobium halocynthiae</name>
    <dbReference type="NCBI Taxonomy" id="560557"/>
    <lineage>
        <taxon>Bacteria</taxon>
        <taxon>Bacillati</taxon>
        <taxon>Actinomycetota</taxon>
        <taxon>Actinomycetes</taxon>
        <taxon>Propionibacteriales</taxon>
        <taxon>Nocardioidaceae</taxon>
        <taxon>Aeromicrobium</taxon>
    </lineage>
</organism>
<evidence type="ECO:0000256" key="5">
    <source>
        <dbReference type="ARBA" id="ARBA00022630"/>
    </source>
</evidence>
<keyword evidence="10" id="KW-0408">Iron</keyword>
<evidence type="ECO:0000256" key="12">
    <source>
        <dbReference type="ARBA" id="ARBA00023164"/>
    </source>
</evidence>
<dbReference type="InterPro" id="IPR029055">
    <property type="entry name" value="Ntn_hydrolases_N"/>
</dbReference>
<dbReference type="Pfam" id="PF04898">
    <property type="entry name" value="Glu_syn_central"/>
    <property type="match status" value="1"/>
</dbReference>
<dbReference type="InterPro" id="IPR002932">
    <property type="entry name" value="Glu_synthdom"/>
</dbReference>
<dbReference type="RefSeq" id="WP_344323746.1">
    <property type="nucleotide sequence ID" value="NZ_BAAAPY010000001.1"/>
</dbReference>
<dbReference type="SUPFAM" id="SSF69336">
    <property type="entry name" value="Alpha subunit of glutamate synthase, C-terminal domain"/>
    <property type="match status" value="1"/>
</dbReference>
<evidence type="ECO:0000256" key="1">
    <source>
        <dbReference type="ARBA" id="ARBA00001917"/>
    </source>
</evidence>
<evidence type="ECO:0000313" key="17">
    <source>
        <dbReference type="Proteomes" id="UP001501480"/>
    </source>
</evidence>
<evidence type="ECO:0000259" key="15">
    <source>
        <dbReference type="PROSITE" id="PS51278"/>
    </source>
</evidence>
<evidence type="ECO:0000256" key="4">
    <source>
        <dbReference type="ARBA" id="ARBA00022605"/>
    </source>
</evidence>
<dbReference type="InterPro" id="IPR013785">
    <property type="entry name" value="Aldolase_TIM"/>
</dbReference>
<protein>
    <submittedName>
        <fullName evidence="16">Glutamate synthase large subunit</fullName>
    </submittedName>
</protein>
<dbReference type="SUPFAM" id="SSF56235">
    <property type="entry name" value="N-terminal nucleophile aminohydrolases (Ntn hydrolases)"/>
    <property type="match status" value="1"/>
</dbReference>
<keyword evidence="13" id="KW-0003">3Fe-4S</keyword>
<dbReference type="InterPro" id="IPR036485">
    <property type="entry name" value="Glu_synth_asu_C_sf"/>
</dbReference>
<dbReference type="EMBL" id="BAAAPY010000001">
    <property type="protein sequence ID" value="GAA2070411.1"/>
    <property type="molecule type" value="Genomic_DNA"/>
</dbReference>
<dbReference type="CDD" id="cd00713">
    <property type="entry name" value="GltS"/>
    <property type="match status" value="1"/>
</dbReference>
<keyword evidence="9" id="KW-0560">Oxidoreductase</keyword>
<evidence type="ECO:0000256" key="10">
    <source>
        <dbReference type="ARBA" id="ARBA00023004"/>
    </source>
</evidence>
<comment type="cofactor">
    <cofactor evidence="2">
        <name>[3Fe-4S] cluster</name>
        <dbReference type="ChEBI" id="CHEBI:21137"/>
    </cofactor>
</comment>